<keyword evidence="3" id="KW-1185">Reference proteome</keyword>
<gene>
    <name evidence="2" type="ORF">SAMN02745716_0354</name>
</gene>
<dbReference type="AlphaFoldDB" id="A0A1H6FKZ0"/>
<reference evidence="3" key="1">
    <citation type="submission" date="2016-10" db="EMBL/GenBank/DDBJ databases">
        <authorList>
            <person name="Varghese N."/>
            <person name="Submissions S."/>
        </authorList>
    </citation>
    <scope>NUCLEOTIDE SEQUENCE [LARGE SCALE GENOMIC DNA]</scope>
    <source>
        <strain evidence="3">ATCC 35263</strain>
    </source>
</reference>
<organism evidence="2 3">
    <name type="scientific">Thermoleophilum album</name>
    <dbReference type="NCBI Taxonomy" id="29539"/>
    <lineage>
        <taxon>Bacteria</taxon>
        <taxon>Bacillati</taxon>
        <taxon>Actinomycetota</taxon>
        <taxon>Thermoleophilia</taxon>
        <taxon>Thermoleophilales</taxon>
        <taxon>Thermoleophilaceae</taxon>
        <taxon>Thermoleophilum</taxon>
    </lineage>
</organism>
<protein>
    <submittedName>
        <fullName evidence="2">Uncharacterized protein</fullName>
    </submittedName>
</protein>
<evidence type="ECO:0000313" key="3">
    <source>
        <dbReference type="Proteomes" id="UP000222056"/>
    </source>
</evidence>
<proteinExistence type="predicted"/>
<feature type="compositionally biased region" description="Basic and acidic residues" evidence="1">
    <location>
        <begin position="113"/>
        <end position="127"/>
    </location>
</feature>
<dbReference type="EMBL" id="FNWJ01000001">
    <property type="protein sequence ID" value="SEH10495.1"/>
    <property type="molecule type" value="Genomic_DNA"/>
</dbReference>
<feature type="region of interest" description="Disordered" evidence="1">
    <location>
        <begin position="104"/>
        <end position="127"/>
    </location>
</feature>
<accession>A0A1H6FKZ0</accession>
<dbReference type="STRING" id="29539.SAMN02745716_0354"/>
<dbReference type="RefSeq" id="WP_093115673.1">
    <property type="nucleotide sequence ID" value="NZ_FNWJ01000001.1"/>
</dbReference>
<name>A0A1H6FKZ0_THEAL</name>
<sequence length="127" mass="13910">MAHQRVPDARLERALEALAEPGRFRAIEAQLAARVPQLERILRQALEEGGWFGTVHQAEVQKAAFSSDPDERLRRVTTLLQEETRIAMMVGVAVGFELARELELPGQASDSDPLDHTGSGDDEHGGG</sequence>
<evidence type="ECO:0000313" key="2">
    <source>
        <dbReference type="EMBL" id="SEH10495.1"/>
    </source>
</evidence>
<dbReference type="OrthoDB" id="5243933at2"/>
<evidence type="ECO:0000256" key="1">
    <source>
        <dbReference type="SAM" id="MobiDB-lite"/>
    </source>
</evidence>
<dbReference type="Proteomes" id="UP000222056">
    <property type="component" value="Unassembled WGS sequence"/>
</dbReference>